<protein>
    <recommendedName>
        <fullName evidence="4">HTH luxR-type domain-containing protein</fullName>
    </recommendedName>
</protein>
<organism evidence="2 3">
    <name type="scientific">Streptomyces lavendulocolor</name>
    <dbReference type="NCBI Taxonomy" id="67316"/>
    <lineage>
        <taxon>Bacteria</taxon>
        <taxon>Bacillati</taxon>
        <taxon>Actinomycetota</taxon>
        <taxon>Actinomycetes</taxon>
        <taxon>Kitasatosporales</taxon>
        <taxon>Streptomycetaceae</taxon>
        <taxon>Streptomyces</taxon>
    </lineage>
</organism>
<feature type="compositionally biased region" description="Gly residues" evidence="1">
    <location>
        <begin position="30"/>
        <end position="44"/>
    </location>
</feature>
<name>A0ABV2W6T3_9ACTN</name>
<feature type="region of interest" description="Disordered" evidence="1">
    <location>
        <begin position="66"/>
        <end position="101"/>
    </location>
</feature>
<sequence>MDEDNCARAEGAGAGTGCDTGPDIRPRPGIGTGTGTDVGTGTGIGAGADRGFGAVAESGPFRAGHATGSGYGFGTSPGTGSGLGTGPGPGSGPGTTDRTADRAGLSPAARALYAGITRGEPLAPGDGAALRELVAWRLVAVDPDRPEAPIALDPQEAGRRRLDEGLRELAARAAGMAAVPGVADELALHFERAKWRSGSGSEFLAEPEQVGARIDEAVGRAESELLTAQPLGPAGADALEAADARDSRALARGVSVRTLYRDGERDDPAIRDRVTRLTARGARFRTLAAAFQSCVVVDRRQAFIPDHVVNSSPTHAAWHVMDRALVAFIAEGFEDAWRRADIWQGDARGTTPDGVAGLTHRQREILVDTAAGIDQRITARRLNIGLRTLTKELGVLRARWGAPTLAALSYQWALSAERRRMAEEAAGPAGPAE</sequence>
<dbReference type="Proteomes" id="UP001550378">
    <property type="component" value="Unassembled WGS sequence"/>
</dbReference>
<feature type="region of interest" description="Disordered" evidence="1">
    <location>
        <begin position="1"/>
        <end position="44"/>
    </location>
</feature>
<proteinExistence type="predicted"/>
<dbReference type="EMBL" id="JBEXZR010000015">
    <property type="protein sequence ID" value="MEU0709265.1"/>
    <property type="molecule type" value="Genomic_DNA"/>
</dbReference>
<evidence type="ECO:0008006" key="4">
    <source>
        <dbReference type="Google" id="ProtNLM"/>
    </source>
</evidence>
<dbReference type="RefSeq" id="WP_359652193.1">
    <property type="nucleotide sequence ID" value="NZ_JBEXZP010000001.1"/>
</dbReference>
<dbReference type="InterPro" id="IPR016032">
    <property type="entry name" value="Sig_transdc_resp-reg_C-effctor"/>
</dbReference>
<dbReference type="PANTHER" id="PTHR34293">
    <property type="entry name" value="HTH-TYPE TRANSCRIPTIONAL REGULATOR TRMBL2"/>
    <property type="match status" value="1"/>
</dbReference>
<feature type="compositionally biased region" description="Gly residues" evidence="1">
    <location>
        <begin position="67"/>
        <end position="93"/>
    </location>
</feature>
<evidence type="ECO:0000313" key="3">
    <source>
        <dbReference type="Proteomes" id="UP001550378"/>
    </source>
</evidence>
<dbReference type="SUPFAM" id="SSF46894">
    <property type="entry name" value="C-terminal effector domain of the bipartite response regulators"/>
    <property type="match status" value="1"/>
</dbReference>
<accession>A0ABV2W6T3</accession>
<gene>
    <name evidence="2" type="ORF">ABZ508_18065</name>
</gene>
<evidence type="ECO:0000256" key="1">
    <source>
        <dbReference type="SAM" id="MobiDB-lite"/>
    </source>
</evidence>
<reference evidence="2 3" key="1">
    <citation type="submission" date="2024-06" db="EMBL/GenBank/DDBJ databases">
        <title>The Natural Products Discovery Center: Release of the First 8490 Sequenced Strains for Exploring Actinobacteria Biosynthetic Diversity.</title>
        <authorList>
            <person name="Kalkreuter E."/>
            <person name="Kautsar S.A."/>
            <person name="Yang D."/>
            <person name="Bader C.D."/>
            <person name="Teijaro C.N."/>
            <person name="Fluegel L."/>
            <person name="Davis C.M."/>
            <person name="Simpson J.R."/>
            <person name="Lauterbach L."/>
            <person name="Steele A.D."/>
            <person name="Gui C."/>
            <person name="Meng S."/>
            <person name="Li G."/>
            <person name="Viehrig K."/>
            <person name="Ye F."/>
            <person name="Su P."/>
            <person name="Kiefer A.F."/>
            <person name="Nichols A."/>
            <person name="Cepeda A.J."/>
            <person name="Yan W."/>
            <person name="Fan B."/>
            <person name="Jiang Y."/>
            <person name="Adhikari A."/>
            <person name="Zheng C.-J."/>
            <person name="Schuster L."/>
            <person name="Cowan T.M."/>
            <person name="Smanski M.J."/>
            <person name="Chevrette M.G."/>
            <person name="De Carvalho L.P.S."/>
            <person name="Shen B."/>
        </authorList>
    </citation>
    <scope>NUCLEOTIDE SEQUENCE [LARGE SCALE GENOMIC DNA]</scope>
    <source>
        <strain evidence="2 3">NPDC006337</strain>
    </source>
</reference>
<dbReference type="PANTHER" id="PTHR34293:SF1">
    <property type="entry name" value="HTH-TYPE TRANSCRIPTIONAL REGULATOR TRMBL2"/>
    <property type="match status" value="1"/>
</dbReference>
<keyword evidence="3" id="KW-1185">Reference proteome</keyword>
<dbReference type="InterPro" id="IPR051797">
    <property type="entry name" value="TrmB-like"/>
</dbReference>
<comment type="caution">
    <text evidence="2">The sequence shown here is derived from an EMBL/GenBank/DDBJ whole genome shotgun (WGS) entry which is preliminary data.</text>
</comment>
<evidence type="ECO:0000313" key="2">
    <source>
        <dbReference type="EMBL" id="MEU0709265.1"/>
    </source>
</evidence>